<reference evidence="12 13" key="1">
    <citation type="submission" date="2024-08" db="EMBL/GenBank/DDBJ databases">
        <title>Two novel Cytobacillus novel species.</title>
        <authorList>
            <person name="Liu G."/>
        </authorList>
    </citation>
    <scope>NUCLEOTIDE SEQUENCE [LARGE SCALE GENOMIC DNA]</scope>
    <source>
        <strain evidence="12 13">FJAT-54145</strain>
    </source>
</reference>
<gene>
    <name evidence="12" type="ORF">ACFYKX_19675</name>
</gene>
<dbReference type="Pfam" id="PF01636">
    <property type="entry name" value="APH"/>
    <property type="match status" value="1"/>
</dbReference>
<evidence type="ECO:0000256" key="5">
    <source>
        <dbReference type="ARBA" id="ARBA00022723"/>
    </source>
</evidence>
<evidence type="ECO:0000259" key="11">
    <source>
        <dbReference type="Pfam" id="PF01636"/>
    </source>
</evidence>
<dbReference type="InterPro" id="IPR032882">
    <property type="entry name" value="SrkA/RdoA"/>
</dbReference>
<dbReference type="RefSeq" id="WP_389362823.1">
    <property type="nucleotide sequence ID" value="NZ_JBIACK010000011.1"/>
</dbReference>
<evidence type="ECO:0000313" key="13">
    <source>
        <dbReference type="Proteomes" id="UP001601059"/>
    </source>
</evidence>
<keyword evidence="4" id="KW-0808">Transferase</keyword>
<keyword evidence="10" id="KW-0346">Stress response</keyword>
<accession>A0ABW6KJ06</accession>
<evidence type="ECO:0000256" key="3">
    <source>
        <dbReference type="ARBA" id="ARBA00022553"/>
    </source>
</evidence>
<keyword evidence="8" id="KW-0067">ATP-binding</keyword>
<dbReference type="Proteomes" id="UP001601059">
    <property type="component" value="Unassembled WGS sequence"/>
</dbReference>
<keyword evidence="3" id="KW-0597">Phosphoprotein</keyword>
<dbReference type="Gene3D" id="3.90.1200.10">
    <property type="match status" value="1"/>
</dbReference>
<proteinExistence type="predicted"/>
<dbReference type="PANTHER" id="PTHR39573">
    <property type="entry name" value="STRESS RESPONSE KINASE A"/>
    <property type="match status" value="1"/>
</dbReference>
<keyword evidence="5" id="KW-0479">Metal-binding</keyword>
<evidence type="ECO:0000313" key="12">
    <source>
        <dbReference type="EMBL" id="MFE8702828.1"/>
    </source>
</evidence>
<keyword evidence="13" id="KW-1185">Reference proteome</keyword>
<dbReference type="EMBL" id="JBIACK010000011">
    <property type="protein sequence ID" value="MFE8702828.1"/>
    <property type="molecule type" value="Genomic_DNA"/>
</dbReference>
<evidence type="ECO:0000256" key="4">
    <source>
        <dbReference type="ARBA" id="ARBA00022679"/>
    </source>
</evidence>
<keyword evidence="6" id="KW-0547">Nucleotide-binding</keyword>
<organism evidence="12 13">
    <name type="scientific">Cytobacillus spartinae</name>
    <dbReference type="NCBI Taxonomy" id="3299023"/>
    <lineage>
        <taxon>Bacteria</taxon>
        <taxon>Bacillati</taxon>
        <taxon>Bacillota</taxon>
        <taxon>Bacilli</taxon>
        <taxon>Bacillales</taxon>
        <taxon>Bacillaceae</taxon>
        <taxon>Cytobacillus</taxon>
    </lineage>
</organism>
<dbReference type="PANTHER" id="PTHR39573:SF1">
    <property type="entry name" value="STRESS RESPONSE KINASE A"/>
    <property type="match status" value="1"/>
</dbReference>
<evidence type="ECO:0000256" key="7">
    <source>
        <dbReference type="ARBA" id="ARBA00022777"/>
    </source>
</evidence>
<evidence type="ECO:0000256" key="8">
    <source>
        <dbReference type="ARBA" id="ARBA00022840"/>
    </source>
</evidence>
<evidence type="ECO:0000256" key="1">
    <source>
        <dbReference type="ARBA" id="ARBA00022490"/>
    </source>
</evidence>
<evidence type="ECO:0000256" key="6">
    <source>
        <dbReference type="ARBA" id="ARBA00022741"/>
    </source>
</evidence>
<evidence type="ECO:0000256" key="10">
    <source>
        <dbReference type="ARBA" id="ARBA00023016"/>
    </source>
</evidence>
<keyword evidence="7" id="KW-0418">Kinase</keyword>
<dbReference type="InterPro" id="IPR002575">
    <property type="entry name" value="Aminoglycoside_PTrfase"/>
</dbReference>
<comment type="caution">
    <text evidence="12">The sequence shown here is derived from an EMBL/GenBank/DDBJ whole genome shotgun (WGS) entry which is preliminary data.</text>
</comment>
<dbReference type="SUPFAM" id="SSF56112">
    <property type="entry name" value="Protein kinase-like (PK-like)"/>
    <property type="match status" value="1"/>
</dbReference>
<name>A0ABW6KJ06_9BACI</name>
<keyword evidence="1" id="KW-0963">Cytoplasm</keyword>
<keyword evidence="9" id="KW-0460">Magnesium</keyword>
<evidence type="ECO:0000256" key="2">
    <source>
        <dbReference type="ARBA" id="ARBA00022527"/>
    </source>
</evidence>
<feature type="domain" description="Aminoglycoside phosphotransferase" evidence="11">
    <location>
        <begin position="23"/>
        <end position="225"/>
    </location>
</feature>
<sequence length="305" mass="35380">MNKQLICKMYQLSHNSSFSLLNDGENQTYLIVDGEQKKVLRKYRQNRYNLMQIQAEIDWLIALENKLLVPSIIPNKDSESVMESNQIYYVMFNHIDGTDVDEDSEENYHKLGRTMLDLHQASEKILDGAPFNWLGCNRPYYTEQSMLHIPLKQLLNASFLSHAEKDEYVKVADKLLGFAKEMENTKKQFIHADLHFGNILVSKSGWYILDFDEAGFGHRAIDIGVPRIHMISSNRIDEMWPSFKDGYSTPITENEVRYGTCLRIFYMAGKIPLRTDIEAIGKDPSKFIKRYLNFINQELSGTTPF</sequence>
<dbReference type="Gene3D" id="3.30.200.20">
    <property type="entry name" value="Phosphorylase Kinase, domain 1"/>
    <property type="match status" value="1"/>
</dbReference>
<protein>
    <submittedName>
        <fullName evidence="12">Phosphotransferase enzyme family protein</fullName>
    </submittedName>
</protein>
<keyword evidence="2" id="KW-0723">Serine/threonine-protein kinase</keyword>
<dbReference type="InterPro" id="IPR011009">
    <property type="entry name" value="Kinase-like_dom_sf"/>
</dbReference>
<evidence type="ECO:0000256" key="9">
    <source>
        <dbReference type="ARBA" id="ARBA00022842"/>
    </source>
</evidence>